<evidence type="ECO:0000256" key="1">
    <source>
        <dbReference type="SAM" id="MobiDB-lite"/>
    </source>
</evidence>
<gene>
    <name evidence="2" type="ORF">CI238_08230</name>
</gene>
<comment type="caution">
    <text evidence="2">The sequence shown here is derived from an EMBL/GenBank/DDBJ whole genome shotgun (WGS) entry which is preliminary data.</text>
</comment>
<evidence type="ECO:0000313" key="3">
    <source>
        <dbReference type="Proteomes" id="UP000076584"/>
    </source>
</evidence>
<dbReference type="Pfam" id="PF11327">
    <property type="entry name" value="Egh16-like"/>
    <property type="match status" value="1"/>
</dbReference>
<feature type="non-terminal residue" evidence="2">
    <location>
        <position position="1"/>
    </location>
</feature>
<organism evidence="2 3">
    <name type="scientific">Colletotrichum incanum</name>
    <name type="common">Soybean anthracnose fungus</name>
    <dbReference type="NCBI Taxonomy" id="1573173"/>
    <lineage>
        <taxon>Eukaryota</taxon>
        <taxon>Fungi</taxon>
        <taxon>Dikarya</taxon>
        <taxon>Ascomycota</taxon>
        <taxon>Pezizomycotina</taxon>
        <taxon>Sordariomycetes</taxon>
        <taxon>Hypocreomycetidae</taxon>
        <taxon>Glomerellales</taxon>
        <taxon>Glomerellaceae</taxon>
        <taxon>Colletotrichum</taxon>
        <taxon>Colletotrichum spaethianum species complex</taxon>
    </lineage>
</organism>
<dbReference type="PANTHER" id="PTHR34618:SF4">
    <property type="entry name" value="CAS1"/>
    <property type="match status" value="1"/>
</dbReference>
<dbReference type="Proteomes" id="UP000076584">
    <property type="component" value="Unassembled WGS sequence"/>
</dbReference>
<protein>
    <submittedName>
        <fullName evidence="2">Cas1 appressorium specific protein</fullName>
    </submittedName>
</protein>
<dbReference type="AlphaFoldDB" id="A0A167BBX1"/>
<keyword evidence="3" id="KW-1185">Reference proteome</keyword>
<accession>A0A167BBX1</accession>
<reference evidence="2 3" key="1">
    <citation type="submission" date="2015-06" db="EMBL/GenBank/DDBJ databases">
        <title>Survival trade-offs in plant roots during colonization by closely related pathogenic and mutualistic fungi.</title>
        <authorList>
            <person name="Hacquard S."/>
            <person name="Kracher B."/>
            <person name="Hiruma K."/>
            <person name="Weinman A."/>
            <person name="Muench P."/>
            <person name="Garrido Oter R."/>
            <person name="Ver Loren van Themaat E."/>
            <person name="Dallerey J.-F."/>
            <person name="Damm U."/>
            <person name="Henrissat B."/>
            <person name="Lespinet O."/>
            <person name="Thon M."/>
            <person name="Kemen E."/>
            <person name="McHardy A.C."/>
            <person name="Schulze-Lefert P."/>
            <person name="O'Connell R.J."/>
        </authorList>
    </citation>
    <scope>NUCLEOTIDE SEQUENCE [LARGE SCALE GENOMIC DNA]</scope>
    <source>
        <strain evidence="2 3">MAFF 238704</strain>
    </source>
</reference>
<evidence type="ECO:0000313" key="2">
    <source>
        <dbReference type="EMBL" id="KZL81136.1"/>
    </source>
</evidence>
<dbReference type="PANTHER" id="PTHR34618">
    <property type="entry name" value="SURFACE PROTEIN MAS1, PUTATIVE-RELATED"/>
    <property type="match status" value="1"/>
</dbReference>
<feature type="region of interest" description="Disordered" evidence="1">
    <location>
        <begin position="100"/>
        <end position="121"/>
    </location>
</feature>
<dbReference type="STRING" id="1573173.A0A167BBX1"/>
<name>A0A167BBX1_COLIC</name>
<dbReference type="EMBL" id="LFIW01001749">
    <property type="protein sequence ID" value="KZL81136.1"/>
    <property type="molecule type" value="Genomic_DNA"/>
</dbReference>
<dbReference type="InterPro" id="IPR021476">
    <property type="entry name" value="Egh16-like"/>
</dbReference>
<sequence length="315" mass="32495">LGRVLPIKTGPASRPSPFCLLHPHPAISSLLSHPTTSLLPILYCIIIPCRSGLTFSHNNMSSIKSVFAIGLLATADIVAGHAAIIAATGDAGGQGMALGIDSSTPRDGTRRNPFQADSTRFKGDAADTFGETVGAGTNDLETGTKAMMAETGTMLPQVSPGGSVDMTLHQVNGDGGGPYDCMINADGTGAAWTNINVVTTPPGQNSRNRDGAMTDFPLKAAIPADQTCTGTVAGQSNVCLVRCQNAARAGPFGGVVPVQMAGTTTPAAARRNLMLAVKRSDDLLKKMIKRAQTPSAAPEDDPAYLAELRADGEEI</sequence>
<feature type="region of interest" description="Disordered" evidence="1">
    <location>
        <begin position="291"/>
        <end position="315"/>
    </location>
</feature>
<proteinExistence type="predicted"/>